<feature type="domain" description="HTH araC/xylS-type" evidence="4">
    <location>
        <begin position="194"/>
        <end position="296"/>
    </location>
</feature>
<dbReference type="PANTHER" id="PTHR46796">
    <property type="entry name" value="HTH-TYPE TRANSCRIPTIONAL ACTIVATOR RHAS-RELATED"/>
    <property type="match status" value="1"/>
</dbReference>
<dbReference type="RefSeq" id="WP_310018150.1">
    <property type="nucleotide sequence ID" value="NZ_JAVDUM010000003.1"/>
</dbReference>
<accession>A0ABU1S9W2</accession>
<dbReference type="PROSITE" id="PS01124">
    <property type="entry name" value="HTH_ARAC_FAMILY_2"/>
    <property type="match status" value="1"/>
</dbReference>
<evidence type="ECO:0000256" key="3">
    <source>
        <dbReference type="ARBA" id="ARBA00023163"/>
    </source>
</evidence>
<reference evidence="5 6" key="1">
    <citation type="submission" date="2023-07" db="EMBL/GenBank/DDBJ databases">
        <title>Sorghum-associated microbial communities from plants grown in Nebraska, USA.</title>
        <authorList>
            <person name="Schachtman D."/>
        </authorList>
    </citation>
    <scope>NUCLEOTIDE SEQUENCE [LARGE SCALE GENOMIC DNA]</scope>
    <source>
        <strain evidence="5 6">2980</strain>
    </source>
</reference>
<dbReference type="Gene3D" id="1.10.10.60">
    <property type="entry name" value="Homeodomain-like"/>
    <property type="match status" value="1"/>
</dbReference>
<name>A0ABU1S9W2_9MICO</name>
<dbReference type="SMART" id="SM00342">
    <property type="entry name" value="HTH_ARAC"/>
    <property type="match status" value="1"/>
</dbReference>
<dbReference type="Pfam" id="PF14525">
    <property type="entry name" value="AraC_binding_2"/>
    <property type="match status" value="1"/>
</dbReference>
<dbReference type="Proteomes" id="UP001259347">
    <property type="component" value="Unassembled WGS sequence"/>
</dbReference>
<gene>
    <name evidence="5" type="ORF">J2Y69_000989</name>
</gene>
<evidence type="ECO:0000256" key="2">
    <source>
        <dbReference type="ARBA" id="ARBA00023125"/>
    </source>
</evidence>
<evidence type="ECO:0000259" key="4">
    <source>
        <dbReference type="PROSITE" id="PS01124"/>
    </source>
</evidence>
<dbReference type="InterPro" id="IPR050204">
    <property type="entry name" value="AraC_XylS_family_regulators"/>
</dbReference>
<evidence type="ECO:0000256" key="1">
    <source>
        <dbReference type="ARBA" id="ARBA00023015"/>
    </source>
</evidence>
<sequence>MPTPPPFDPNLRDLDALGWEAGPRPPARASVERAQADSWGVARLWTTPTVLTSHPPARGTEGYRVILGIDGDASLLVEGQDIALRPGQLIVLDGSLTIRTENRALWARVEWHLRAPLLRHAEFAEHLSTAVPIRTSHADLIATTTNVISTNLQMAQGPGSPYLLDALTGIVAAAIADSTGAPSALTPAQAVIFQRAIADIGERFRDKDLSADGIARSLAVSRGYLHQVFTAARSTPRQEIESRRVAAALALLDASPSGGRGILERVADRSGFSSARQMRTAIRRQQDATASAPRTHRI</sequence>
<organism evidence="5 6">
    <name type="scientific">Microbacterium resistens</name>
    <dbReference type="NCBI Taxonomy" id="156977"/>
    <lineage>
        <taxon>Bacteria</taxon>
        <taxon>Bacillati</taxon>
        <taxon>Actinomycetota</taxon>
        <taxon>Actinomycetes</taxon>
        <taxon>Micrococcales</taxon>
        <taxon>Microbacteriaceae</taxon>
        <taxon>Microbacterium</taxon>
    </lineage>
</organism>
<dbReference type="InterPro" id="IPR035418">
    <property type="entry name" value="AraC-bd_2"/>
</dbReference>
<proteinExistence type="predicted"/>
<evidence type="ECO:0000313" key="5">
    <source>
        <dbReference type="EMBL" id="MDR6866397.1"/>
    </source>
</evidence>
<keyword evidence="1" id="KW-0805">Transcription regulation</keyword>
<dbReference type="InterPro" id="IPR018060">
    <property type="entry name" value="HTH_AraC"/>
</dbReference>
<keyword evidence="2" id="KW-0238">DNA-binding</keyword>
<keyword evidence="3" id="KW-0804">Transcription</keyword>
<keyword evidence="6" id="KW-1185">Reference proteome</keyword>
<dbReference type="PANTHER" id="PTHR46796:SF6">
    <property type="entry name" value="ARAC SUBFAMILY"/>
    <property type="match status" value="1"/>
</dbReference>
<evidence type="ECO:0000313" key="6">
    <source>
        <dbReference type="Proteomes" id="UP001259347"/>
    </source>
</evidence>
<protein>
    <submittedName>
        <fullName evidence="5">AraC-like DNA-binding protein</fullName>
    </submittedName>
</protein>
<dbReference type="EMBL" id="JAVDUM010000003">
    <property type="protein sequence ID" value="MDR6866397.1"/>
    <property type="molecule type" value="Genomic_DNA"/>
</dbReference>
<comment type="caution">
    <text evidence="5">The sequence shown here is derived from an EMBL/GenBank/DDBJ whole genome shotgun (WGS) entry which is preliminary data.</text>
</comment>